<dbReference type="InterPro" id="IPR036397">
    <property type="entry name" value="RNaseH_sf"/>
</dbReference>
<name>A0AAV1LID3_9NEOP</name>
<dbReference type="FunFam" id="1.10.340.70:FF:000001">
    <property type="entry name" value="Retrovirus-related Pol polyprotein from transposon gypsy-like Protein"/>
    <property type="match status" value="1"/>
</dbReference>
<dbReference type="GO" id="GO:0015074">
    <property type="term" value="P:DNA integration"/>
    <property type="evidence" value="ECO:0007669"/>
    <property type="project" value="InterPro"/>
</dbReference>
<dbReference type="InterPro" id="IPR001584">
    <property type="entry name" value="Integrase_cat-core"/>
</dbReference>
<dbReference type="EMBL" id="CAVLGL010000091">
    <property type="protein sequence ID" value="CAK1595241.1"/>
    <property type="molecule type" value="Genomic_DNA"/>
</dbReference>
<dbReference type="SUPFAM" id="SSF53098">
    <property type="entry name" value="Ribonuclease H-like"/>
    <property type="match status" value="1"/>
</dbReference>
<gene>
    <name evidence="4" type="ORF">PARMNEM_LOCUS14747</name>
</gene>
<dbReference type="Pfam" id="PF17921">
    <property type="entry name" value="Integrase_H2C2"/>
    <property type="match status" value="1"/>
</dbReference>
<evidence type="ECO:0000313" key="5">
    <source>
        <dbReference type="Proteomes" id="UP001314205"/>
    </source>
</evidence>
<evidence type="ECO:0000256" key="2">
    <source>
        <dbReference type="SAM" id="MobiDB-lite"/>
    </source>
</evidence>
<feature type="region of interest" description="Disordered" evidence="2">
    <location>
        <begin position="385"/>
        <end position="405"/>
    </location>
</feature>
<sequence>MDIIKNYKLKNGRVYRILDADTIRWVVPKGARWQILKANHDNVGHFGFAKTLDRIQAMYWFPKMRRFVKKYVSACLECAHHKTTGGLKVNSFHPIPKIDIPFHTIHADHLGPFNKSKRRNSYILVIVDAFTKFVNLTAVQNTKSTTTIRIFKEHFSYFGTPARLITDQGTTFTSKKFRDFIVSKGIKHVLNAVATPRANGQVERYNRTILAALGAMTHEKPINVWDDYLPDVQLGINTTVHAITKKTPTELLFGHRITNPSEGILNDIIEDVNENEVTPNLNTIRQGAKLLIDKQQHKCKERSETRVKNNIALKVGDLVSVLRTIPSQEGQSRKLEPKFRGPYRIKKVLPNDRYIIEDTPLTKKGRLYEAIVAIDKLKPWLNFQSANDDSDGSNSSSKDDDDQSY</sequence>
<dbReference type="GO" id="GO:0003964">
    <property type="term" value="F:RNA-directed DNA polymerase activity"/>
    <property type="evidence" value="ECO:0007669"/>
    <property type="project" value="UniProtKB-EC"/>
</dbReference>
<reference evidence="4 5" key="1">
    <citation type="submission" date="2023-11" db="EMBL/GenBank/DDBJ databases">
        <authorList>
            <person name="Hedman E."/>
            <person name="Englund M."/>
            <person name="Stromberg M."/>
            <person name="Nyberg Akerstrom W."/>
            <person name="Nylinder S."/>
            <person name="Jareborg N."/>
            <person name="Kallberg Y."/>
            <person name="Kronander E."/>
        </authorList>
    </citation>
    <scope>NUCLEOTIDE SEQUENCE [LARGE SCALE GENOMIC DNA]</scope>
</reference>
<organism evidence="4 5">
    <name type="scientific">Parnassius mnemosyne</name>
    <name type="common">clouded apollo</name>
    <dbReference type="NCBI Taxonomy" id="213953"/>
    <lineage>
        <taxon>Eukaryota</taxon>
        <taxon>Metazoa</taxon>
        <taxon>Ecdysozoa</taxon>
        <taxon>Arthropoda</taxon>
        <taxon>Hexapoda</taxon>
        <taxon>Insecta</taxon>
        <taxon>Pterygota</taxon>
        <taxon>Neoptera</taxon>
        <taxon>Endopterygota</taxon>
        <taxon>Lepidoptera</taxon>
        <taxon>Glossata</taxon>
        <taxon>Ditrysia</taxon>
        <taxon>Papilionoidea</taxon>
        <taxon>Papilionidae</taxon>
        <taxon>Parnassiinae</taxon>
        <taxon>Parnassini</taxon>
        <taxon>Parnassius</taxon>
        <taxon>Driopa</taxon>
    </lineage>
</organism>
<keyword evidence="5" id="KW-1185">Reference proteome</keyword>
<dbReference type="Pfam" id="PF00665">
    <property type="entry name" value="rve"/>
    <property type="match status" value="1"/>
</dbReference>
<dbReference type="PANTHER" id="PTHR37984">
    <property type="entry name" value="PROTEIN CBG26694"/>
    <property type="match status" value="1"/>
</dbReference>
<comment type="caution">
    <text evidence="4">The sequence shown here is derived from an EMBL/GenBank/DDBJ whole genome shotgun (WGS) entry which is preliminary data.</text>
</comment>
<dbReference type="InterPro" id="IPR012337">
    <property type="entry name" value="RNaseH-like_sf"/>
</dbReference>
<evidence type="ECO:0000313" key="4">
    <source>
        <dbReference type="EMBL" id="CAK1595241.1"/>
    </source>
</evidence>
<evidence type="ECO:0000256" key="1">
    <source>
        <dbReference type="ARBA" id="ARBA00012493"/>
    </source>
</evidence>
<dbReference type="EC" id="2.7.7.49" evidence="1"/>
<dbReference type="InterPro" id="IPR050951">
    <property type="entry name" value="Retrovirus_Pol_polyprotein"/>
</dbReference>
<dbReference type="Proteomes" id="UP001314205">
    <property type="component" value="Unassembled WGS sequence"/>
</dbReference>
<dbReference type="Gene3D" id="3.30.420.10">
    <property type="entry name" value="Ribonuclease H-like superfamily/Ribonuclease H"/>
    <property type="match status" value="1"/>
</dbReference>
<dbReference type="PROSITE" id="PS50994">
    <property type="entry name" value="INTEGRASE"/>
    <property type="match status" value="1"/>
</dbReference>
<dbReference type="FunFam" id="3.30.420.10:FF:000032">
    <property type="entry name" value="Retrovirus-related Pol polyprotein from transposon 297-like Protein"/>
    <property type="match status" value="1"/>
</dbReference>
<protein>
    <recommendedName>
        <fullName evidence="1">RNA-directed DNA polymerase</fullName>
        <ecNumber evidence="1">2.7.7.49</ecNumber>
    </recommendedName>
</protein>
<evidence type="ECO:0000259" key="3">
    <source>
        <dbReference type="PROSITE" id="PS50994"/>
    </source>
</evidence>
<feature type="domain" description="Integrase catalytic" evidence="3">
    <location>
        <begin position="97"/>
        <end position="256"/>
    </location>
</feature>
<dbReference type="GO" id="GO:0003676">
    <property type="term" value="F:nucleic acid binding"/>
    <property type="evidence" value="ECO:0007669"/>
    <property type="project" value="InterPro"/>
</dbReference>
<dbReference type="PANTHER" id="PTHR37984:SF5">
    <property type="entry name" value="PROTEIN NYNRIN-LIKE"/>
    <property type="match status" value="1"/>
</dbReference>
<proteinExistence type="predicted"/>
<dbReference type="AlphaFoldDB" id="A0AAV1LID3"/>
<dbReference type="Gene3D" id="1.10.340.70">
    <property type="match status" value="1"/>
</dbReference>
<dbReference type="InterPro" id="IPR041588">
    <property type="entry name" value="Integrase_H2C2"/>
</dbReference>
<accession>A0AAV1LID3</accession>